<dbReference type="CDD" id="cd20195">
    <property type="entry name" value="T-box_MGA-like"/>
    <property type="match status" value="1"/>
</dbReference>
<comment type="subcellular location">
    <subcellularLocation>
        <location evidence="1 6">Nucleus</location>
    </subcellularLocation>
</comment>
<feature type="region of interest" description="Disordered" evidence="7">
    <location>
        <begin position="2068"/>
        <end position="2170"/>
    </location>
</feature>
<dbReference type="SMART" id="SM00353">
    <property type="entry name" value="HLH"/>
    <property type="match status" value="1"/>
</dbReference>
<keyword evidence="5 6" id="KW-0539">Nucleus</keyword>
<dbReference type="PROSITE" id="PS50888">
    <property type="entry name" value="BHLH"/>
    <property type="match status" value="1"/>
</dbReference>
<dbReference type="InterPro" id="IPR036960">
    <property type="entry name" value="T-box_sf"/>
</dbReference>
<feature type="compositionally biased region" description="Low complexity" evidence="7">
    <location>
        <begin position="2434"/>
        <end position="2444"/>
    </location>
</feature>
<feature type="compositionally biased region" description="Polar residues" evidence="7">
    <location>
        <begin position="2068"/>
        <end position="2086"/>
    </location>
</feature>
<evidence type="ECO:0000256" key="3">
    <source>
        <dbReference type="ARBA" id="ARBA00023125"/>
    </source>
</evidence>
<feature type="region of interest" description="Disordered" evidence="7">
    <location>
        <begin position="2670"/>
        <end position="2714"/>
    </location>
</feature>
<feature type="region of interest" description="Disordered" evidence="7">
    <location>
        <begin position="1373"/>
        <end position="1441"/>
    </location>
</feature>
<feature type="domain" description="BHLH" evidence="9">
    <location>
        <begin position="2259"/>
        <end position="2311"/>
    </location>
</feature>
<dbReference type="GO" id="GO:0009653">
    <property type="term" value="P:anatomical structure morphogenesis"/>
    <property type="evidence" value="ECO:0007669"/>
    <property type="project" value="UniProtKB-ARBA"/>
</dbReference>
<feature type="compositionally biased region" description="Low complexity" evidence="7">
    <location>
        <begin position="2800"/>
        <end position="2813"/>
    </location>
</feature>
<feature type="compositionally biased region" description="Polar residues" evidence="7">
    <location>
        <begin position="574"/>
        <end position="593"/>
    </location>
</feature>
<feature type="compositionally biased region" description="Basic and acidic residues" evidence="7">
    <location>
        <begin position="2889"/>
        <end position="2900"/>
    </location>
</feature>
<dbReference type="InterPro" id="IPR036638">
    <property type="entry name" value="HLH_DNA-bd_sf"/>
</dbReference>
<dbReference type="Gene3D" id="2.60.40.820">
    <property type="entry name" value="Transcription factor, T-box"/>
    <property type="match status" value="1"/>
</dbReference>
<name>A0A8C1G031_CYPCA</name>
<dbReference type="PANTHER" id="PTHR11267:SF32">
    <property type="entry name" value="MAX GENE-ASSOCIATED PROTEIN"/>
    <property type="match status" value="1"/>
</dbReference>
<keyword evidence="3 6" id="KW-0238">DNA-binding</keyword>
<feature type="region of interest" description="Disordered" evidence="7">
    <location>
        <begin position="2364"/>
        <end position="2508"/>
    </location>
</feature>
<feature type="compositionally biased region" description="Basic and acidic residues" evidence="7">
    <location>
        <begin position="2751"/>
        <end position="2762"/>
    </location>
</feature>
<evidence type="ECO:0000256" key="1">
    <source>
        <dbReference type="ARBA" id="ARBA00004123"/>
    </source>
</evidence>
<dbReference type="PROSITE" id="PS50252">
    <property type="entry name" value="TBOX_3"/>
    <property type="match status" value="1"/>
</dbReference>
<dbReference type="Gene3D" id="4.10.280.10">
    <property type="entry name" value="Helix-loop-helix DNA-binding domain"/>
    <property type="match status" value="1"/>
</dbReference>
<keyword evidence="4" id="KW-0804">Transcription</keyword>
<feature type="region of interest" description="Disordered" evidence="7">
    <location>
        <begin position="474"/>
        <end position="530"/>
    </location>
</feature>
<sequence>MADTKKQGAMVLHEEGVTAPTLALPTTSPQSILVVLKQLQSGDSGKDKGSLMAISEANEMVKSSVGSVPTGIHPTSSTFANTNNIIQSENMPADARCKGITATLDNNSMWNEFYRCQTEMILTKQGRRMFPYCRFRLSGMEPFQSYLLAMDIVPVDNHRYKWSGKGWEKNGKAEPHVSHLFVHPESPATGLHWMQYPVSFYRLKLCNNLDQEDHIILHSMHRYLPRLHIIPADKDSENIQVDRPNVVTLCFSQTEFFAVTAYQNLRITQLKIDYNPFAKGFRDDAVNARSSKAKNGMSTEEAEGELKLSREMTTLNNLKTLFMKRNAAVKVNKDQNVPSPTNGERKAINGDAPVVDTNVQSLCSKKRPSSLAFSEFIKGAHVKVKRLSLENIKKNGVVLQASTTCTSEQNEVMDISSKTENILEVVKDETVMGDIHRCKSIETSSKTELKIDENKTEIVDEHKIGKITLLSSDQNNDTEAKSEANTKKALPHKRPERVPLPLLAQFLKQRKSKTRPTTPKPDVLSSSLDSEKSFEPVLTPEISSALLSSIPCVTTNSDSQPVLTSLSEKVKLSSTTDANNITSESTALSSPSATACPVPVETQLSVRFSPSLICIDPNAPNTTSSKPNYDPTPDNISSVFHNTDAVSMPDLDDPLRSQSDISSLPTFDTVNDTCSQTTPEVNTDSADTPIVLSVTTSVFDVPSSTDNSVIPLKQLTSILDVAESDSMSDCLLDSSKGSCTELFSEEVPQNTLFTHEGSLSLPLDDPSSPAFSLPSPAPSSPDPFPPGLFCERPVPPRKTLDSFPERLLDCTASSSPDLFALGLFNDRPVSPRKILDFVTDITLDGTLTSKESLSPSVPSGPEHPTETIDLFFQSQCSDRTGPLNDVQSAVSCETSVSDHIIPEPTKQSSHGSTFKKLKAKQKKTGKLKFSEDKEVFEGPIPVPMQPSLEDVEGQLFVSFMSKKALEIHLGDGAKSEVAQKTTENPDGARYENAEERIEELEKILIHDLKFMRHRQVIHPVLQEVGLKLNLLDLALEIDLQYLGVQLPIPPPVLSPEESSTLSQIQFVSRTGKTTDFTKIKGWRDKFSGSGNPTEVLSSTDAGQKNLSAFCSDMLDEYLASEGKLIDERAATLSQADVTPVAYQLPTKSTSYVRTLDSVLKKQVPATLSTTSNKVKPKCKTKEENKSKKPLKSGTKKQTEPVFSVNKPALCSKKPQQNKKSKNKKESKSLSPEKPAFETAAEVVSDKTSMVEVSGSTPSSCTAGRTTGLPKTLVKLMDVEDGAVWEGKHRTFITEERAAIALATLVTAEGVSKGNPDAIRIIRRRAPPCLNVFCRLGCVCASLVHLRRHHHCGKPQCMLGCSCLRRKVVALKTPKQEQSATDQSEPQRVSEENKAKWKKKNKKRKTYVLTDPETAPEPAKRVSTLWDRKSDGSDSEALFCPPPPRAPSPARLPHEVQHDLEIFFSPSKQKRVEERNLNMTEDNMENKLTCARSRPFSSMCHDKQKMVDQHHISQVSTQDIEEGELVPLNLSGPAKRLEIISECSWASMDTRNYIMQIVCEHMAQDRLNHPFWIGKYFIQPVSKTLQEKEDGSVHTYKVIISQPEEKKTEDEKVTQNKAELKKDVEKSEVKGLPFMSRCCPAGLLKAEKKPPDAPGRIMVNGKTYPQAKLELGKMGALHPANRLAAYITGRICPVSQSGPNVVTTSTVTKASITSVPVSTVSTATTVTSTSASTAKPLKSVVTKPPVGKVFTQFVVNHINSQNLTNTSTSQLQPSVPKIVIPSSMLMIGREAGAPGVALSPVKADLVTQVSKPSDSAGSTSFPTVSKVQAPANTILTKSPSLPLGGSGLTPTTTVSSPGSTTPGKKTVYITVMARSTGLTSSGPRFTKPVTQTRPPQTPGQKVLLQVVKTADGNTLYRNPNGQLLQLVPLSQIKAIKPSLLSQGQHTFVRLPAPTAVNPKKPQGGSATVVKSFSPTPQTQTKPAVTAPVSTSSSMSAKSVTLTSSKAVSLSSIPSTLKVVPGVLGQSGTCTLRILPPHPVQNTGIITPTSSPVLPQSGFPLLKHGSSTLYNQDSTKSETAISVSSVSTEEAGGHVRNQSEMDPSKQNRCDDSERLAENISELPSSGASTPKPSQFSGGGSNLAETGNKASPKVTEKDFEMAPVSDEEEIGSDITELTDDSDLYSDDDQEDTYSLSGSDQVERMLDKDGLGSEMKDFAEVVVDIETIEESAEENSIAKFRASALKQNQHPSNRRNIHNESLEVKVRRVRLERIRRRTLKDCFLKLQATLGKPSNNFETSKMRILTMAQKEIESLVKQDDRLVKKKQRLQFKRQRHLQTLSLLCDKSTESISQKLNEIIAKQKALETQSKAKKRKSQLNVAMAKPKPKPKQADLGSKQKGLAYQNKVKDVPKPKSYSPSKPMDLSIKKQKSLEKTESASKSAPTASPANPDSSKNTLKTQEKEKSSTSKPSQPSFNPIPQKKPVSVPSPIKHSSIPRERTRPNILSRASSQVIQGSPVEEPLLTNVCIPQVFPLMNTMVPYNQIITINNPLQAIGITSVGTQQSSTPGVASVSIVPAVSHPVGVENTLPLLQPQFFKITNSPVNINTQVDSANLPNITNVISLVPPAENLVIPQKVVEDASVVQAQPTSVPAPVENQQYPSDVEIPDLEERVVVDEPQSMDVPKQPVGGDEDSASVTSSNQEGLDKKGPDDSNDPEDENLLSLLDELVLLSQQLSNEDEDQRIVVPGEVQSCSDKQADEERDDDRALSPLFLTLDEDLMSPDSKDEIDIPPKVDDLVKVIFGSDSPSVSSESGVAPSTNVQSPQAPPCSDKGDAPTPPPLLHMKAACEAASGQSANEGTSVAWRPMPKLVPLGLKAQDAVVNKVNGSPVFKPDSNEEDVHRPQM</sequence>
<feature type="compositionally biased region" description="Low complexity" evidence="7">
    <location>
        <begin position="764"/>
        <end position="774"/>
    </location>
</feature>
<protein>
    <submittedName>
        <fullName evidence="10">MAX dimerization protein MGA a</fullName>
    </submittedName>
</protein>
<feature type="compositionally biased region" description="Basic and acidic residues" evidence="7">
    <location>
        <begin position="2089"/>
        <end position="2114"/>
    </location>
</feature>
<dbReference type="Pfam" id="PF00907">
    <property type="entry name" value="T-box"/>
    <property type="match status" value="1"/>
</dbReference>
<feature type="DNA-binding region" description="T-box" evidence="6">
    <location>
        <begin position="109"/>
        <end position="283"/>
    </location>
</feature>
<dbReference type="Pfam" id="PF16059">
    <property type="entry name" value="MGA_dom"/>
    <property type="match status" value="1"/>
</dbReference>
<dbReference type="InterPro" id="IPR018186">
    <property type="entry name" value="TF_T-box_CS"/>
</dbReference>
<dbReference type="SMART" id="SM00425">
    <property type="entry name" value="TBOX"/>
    <property type="match status" value="1"/>
</dbReference>
<evidence type="ECO:0000256" key="4">
    <source>
        <dbReference type="ARBA" id="ARBA00023163"/>
    </source>
</evidence>
<feature type="region of interest" description="Disordered" evidence="7">
    <location>
        <begin position="764"/>
        <end position="783"/>
    </location>
</feature>
<dbReference type="SUPFAM" id="SSF49417">
    <property type="entry name" value="p53-like transcription factors"/>
    <property type="match status" value="1"/>
</dbReference>
<organism evidence="10 11">
    <name type="scientific">Cyprinus carpio</name>
    <name type="common">Common carp</name>
    <dbReference type="NCBI Taxonomy" id="7962"/>
    <lineage>
        <taxon>Eukaryota</taxon>
        <taxon>Metazoa</taxon>
        <taxon>Chordata</taxon>
        <taxon>Craniata</taxon>
        <taxon>Vertebrata</taxon>
        <taxon>Euteleostomi</taxon>
        <taxon>Actinopterygii</taxon>
        <taxon>Neopterygii</taxon>
        <taxon>Teleostei</taxon>
        <taxon>Ostariophysi</taxon>
        <taxon>Cypriniformes</taxon>
        <taxon>Cyprinidae</taxon>
        <taxon>Cyprininae</taxon>
        <taxon>Cyprinus</taxon>
    </lineage>
</organism>
<feature type="region of interest" description="Disordered" evidence="7">
    <location>
        <begin position="2881"/>
        <end position="2900"/>
    </location>
</feature>
<evidence type="ECO:0000256" key="6">
    <source>
        <dbReference type="PROSITE-ProRule" id="PRU00201"/>
    </source>
</evidence>
<feature type="region of interest" description="Disordered" evidence="7">
    <location>
        <begin position="2735"/>
        <end position="2762"/>
    </location>
</feature>
<evidence type="ECO:0000313" key="10">
    <source>
        <dbReference type="Ensembl" id="ENSCCRP00010000561.1"/>
    </source>
</evidence>
<gene>
    <name evidence="10" type="primary">mgaa</name>
</gene>
<dbReference type="GO" id="GO:0001708">
    <property type="term" value="P:cell fate specification"/>
    <property type="evidence" value="ECO:0007669"/>
    <property type="project" value="TreeGrafter"/>
</dbReference>
<dbReference type="InterPro" id="IPR011598">
    <property type="entry name" value="bHLH_dom"/>
</dbReference>
<dbReference type="PROSITE" id="PS01264">
    <property type="entry name" value="TBOX_2"/>
    <property type="match status" value="1"/>
</dbReference>
<dbReference type="GO" id="GO:0060429">
    <property type="term" value="P:epithelium development"/>
    <property type="evidence" value="ECO:0007669"/>
    <property type="project" value="UniProtKB-ARBA"/>
</dbReference>
<evidence type="ECO:0000259" key="9">
    <source>
        <dbReference type="PROSITE" id="PS50888"/>
    </source>
</evidence>
<dbReference type="GO" id="GO:0045893">
    <property type="term" value="P:positive regulation of DNA-templated transcription"/>
    <property type="evidence" value="ECO:0007669"/>
    <property type="project" value="InterPro"/>
</dbReference>
<feature type="region of interest" description="Disordered" evidence="7">
    <location>
        <begin position="1169"/>
        <end position="1241"/>
    </location>
</feature>
<dbReference type="PANTHER" id="PTHR11267">
    <property type="entry name" value="T-BOX PROTEIN-RELATED"/>
    <property type="match status" value="1"/>
</dbReference>
<proteinExistence type="predicted"/>
<dbReference type="SUPFAM" id="SSF47459">
    <property type="entry name" value="HLH, helix-loop-helix DNA-binding domain"/>
    <property type="match status" value="1"/>
</dbReference>
<dbReference type="GO" id="GO:0000981">
    <property type="term" value="F:DNA-binding transcription factor activity, RNA polymerase II-specific"/>
    <property type="evidence" value="ECO:0007669"/>
    <property type="project" value="TreeGrafter"/>
</dbReference>
<dbReference type="InterPro" id="IPR001699">
    <property type="entry name" value="TF_T-box"/>
</dbReference>
<feature type="compositionally biased region" description="Polar residues" evidence="7">
    <location>
        <begin position="1375"/>
        <end position="1386"/>
    </location>
</feature>
<dbReference type="Ensembl" id="ENSCCRT00010000624.1">
    <property type="protein sequence ID" value="ENSCCRP00010000561.1"/>
    <property type="gene ID" value="ENSCCRG00010000302.1"/>
</dbReference>
<dbReference type="InterPro" id="IPR032060">
    <property type="entry name" value="MGA_dom"/>
</dbReference>
<feature type="compositionally biased region" description="Polar residues" evidence="7">
    <location>
        <begin position="1963"/>
        <end position="1981"/>
    </location>
</feature>
<dbReference type="Proteomes" id="UP000694427">
    <property type="component" value="Unplaced"/>
</dbReference>
<evidence type="ECO:0000256" key="5">
    <source>
        <dbReference type="ARBA" id="ARBA00023242"/>
    </source>
</evidence>
<feature type="compositionally biased region" description="Basic residues" evidence="7">
    <location>
        <begin position="1395"/>
        <end position="1405"/>
    </location>
</feature>
<dbReference type="GO" id="GO:0000785">
    <property type="term" value="C:chromatin"/>
    <property type="evidence" value="ECO:0007669"/>
    <property type="project" value="TreeGrafter"/>
</dbReference>
<keyword evidence="2" id="KW-0805">Transcription regulation</keyword>
<dbReference type="GO" id="GO:0000978">
    <property type="term" value="F:RNA polymerase II cis-regulatory region sequence-specific DNA binding"/>
    <property type="evidence" value="ECO:0007669"/>
    <property type="project" value="InterPro"/>
</dbReference>
<dbReference type="Pfam" id="PF00010">
    <property type="entry name" value="HLH"/>
    <property type="match status" value="1"/>
</dbReference>
<feature type="compositionally biased region" description="Basic residues" evidence="7">
    <location>
        <begin position="1215"/>
        <end position="1224"/>
    </location>
</feature>
<dbReference type="FunFam" id="2.60.40.820:FF:000009">
    <property type="entry name" value="MAX gene-associated protein isoform X1"/>
    <property type="match status" value="1"/>
</dbReference>
<evidence type="ECO:0000256" key="2">
    <source>
        <dbReference type="ARBA" id="ARBA00023015"/>
    </source>
</evidence>
<feature type="region of interest" description="Disordered" evidence="7">
    <location>
        <begin position="574"/>
        <end position="594"/>
    </location>
</feature>
<evidence type="ECO:0000313" key="11">
    <source>
        <dbReference type="Proteomes" id="UP000694427"/>
    </source>
</evidence>
<keyword evidence="11" id="KW-1185">Reference proteome</keyword>
<dbReference type="GO" id="GO:0005634">
    <property type="term" value="C:nucleus"/>
    <property type="evidence" value="ECO:0007669"/>
    <property type="project" value="UniProtKB-SubCell"/>
</dbReference>
<feature type="region of interest" description="Disordered" evidence="7">
    <location>
        <begin position="1878"/>
        <end position="1897"/>
    </location>
</feature>
<feature type="region of interest" description="Disordered" evidence="7">
    <location>
        <begin position="2800"/>
        <end position="2837"/>
    </location>
</feature>
<feature type="compositionally biased region" description="Polar residues" evidence="7">
    <location>
        <begin position="1878"/>
        <end position="1893"/>
    </location>
</feature>
<feature type="domain" description="T-box" evidence="8">
    <location>
        <begin position="104"/>
        <end position="283"/>
    </location>
</feature>
<evidence type="ECO:0000259" key="8">
    <source>
        <dbReference type="PROSITE" id="PS50252"/>
    </source>
</evidence>
<accession>A0A8C1G031</accession>
<dbReference type="InterPro" id="IPR046360">
    <property type="entry name" value="T-box_DNA-bd"/>
</dbReference>
<reference evidence="10" key="2">
    <citation type="submission" date="2025-09" db="UniProtKB">
        <authorList>
            <consortium name="Ensembl"/>
        </authorList>
    </citation>
    <scope>IDENTIFICATION</scope>
</reference>
<feature type="region of interest" description="Disordered" evidence="7">
    <location>
        <begin position="1952"/>
        <end position="1988"/>
    </location>
</feature>
<evidence type="ECO:0000256" key="7">
    <source>
        <dbReference type="SAM" id="MobiDB-lite"/>
    </source>
</evidence>
<feature type="compositionally biased region" description="Polar residues" evidence="7">
    <location>
        <begin position="2119"/>
        <end position="2133"/>
    </location>
</feature>
<reference evidence="10" key="1">
    <citation type="submission" date="2025-08" db="UniProtKB">
        <authorList>
            <consortium name="Ensembl"/>
        </authorList>
    </citation>
    <scope>IDENTIFICATION</scope>
</reference>
<dbReference type="GO" id="GO:0046983">
    <property type="term" value="F:protein dimerization activity"/>
    <property type="evidence" value="ECO:0007669"/>
    <property type="project" value="InterPro"/>
</dbReference>
<dbReference type="PRINTS" id="PR00937">
    <property type="entry name" value="TBOX"/>
</dbReference>
<dbReference type="InterPro" id="IPR008967">
    <property type="entry name" value="p53-like_TF_DNA-bd_sf"/>
</dbReference>